<dbReference type="Proteomes" id="UP000068137">
    <property type="component" value="Chromosome"/>
</dbReference>
<dbReference type="AlphaFoldDB" id="A0A0M4LY11"/>
<dbReference type="STRING" id="1528099.AL705_01495"/>
<dbReference type="OrthoDB" id="6899210at2"/>
<feature type="chain" id="PRO_5039353650" description="Neutral ceramidase" evidence="5">
    <location>
        <begin position="30"/>
        <end position="699"/>
    </location>
</feature>
<evidence type="ECO:0000256" key="2">
    <source>
        <dbReference type="ARBA" id="ARBA00022801"/>
    </source>
</evidence>
<feature type="binding site" evidence="3">
    <location>
        <position position="249"/>
    </location>
    <ligand>
        <name>Zn(2+)</name>
        <dbReference type="ChEBI" id="CHEBI:29105"/>
    </ligand>
</feature>
<dbReference type="InterPro" id="IPR038445">
    <property type="entry name" value="NCDase_C_sf"/>
</dbReference>
<evidence type="ECO:0000256" key="3">
    <source>
        <dbReference type="PIRSR" id="PIRSR606823-2"/>
    </source>
</evidence>
<keyword evidence="4" id="KW-0746">Sphingolipid metabolism</keyword>
<name>A0A0M4LY11_9ACTN</name>
<comment type="cofactor">
    <cofactor evidence="3">
        <name>Zn(2+)</name>
        <dbReference type="ChEBI" id="CHEBI:29105"/>
    </cofactor>
    <text evidence="3">Binds 1 zinc ion per subunit.</text>
</comment>
<keyword evidence="4" id="KW-0443">Lipid metabolism</keyword>
<dbReference type="Pfam" id="PF17048">
    <property type="entry name" value="Ceramidse_alk_C"/>
    <property type="match status" value="1"/>
</dbReference>
<keyword evidence="3" id="KW-0479">Metal-binding</keyword>
<reference evidence="8 9" key="1">
    <citation type="journal article" date="2015" name="Genome Announc.">
        <title>Complete Genome Sequences for Two Strains of a Novel Fastidious, Partially Acid-Fast, Gram-Positive Corynebacterineae Bacterium, Derived from Human Clinical Samples.</title>
        <authorList>
            <person name="Nicholson A.C."/>
            <person name="Bell M."/>
            <person name="Humrighouse B.W."/>
            <person name="McQuiston J.R."/>
        </authorList>
    </citation>
    <scope>NUCLEOTIDE SEQUENCE [LARGE SCALE GENOMIC DNA]</scope>
    <source>
        <strain evidence="8 9">X1698</strain>
    </source>
</reference>
<evidence type="ECO:0000259" key="7">
    <source>
        <dbReference type="Pfam" id="PF17048"/>
    </source>
</evidence>
<comment type="catalytic activity">
    <reaction evidence="4">
        <text>an N-acylsphing-4-enine + H2O = sphing-4-enine + a fatty acid</text>
        <dbReference type="Rhea" id="RHEA:20856"/>
        <dbReference type="ChEBI" id="CHEBI:15377"/>
        <dbReference type="ChEBI" id="CHEBI:28868"/>
        <dbReference type="ChEBI" id="CHEBI:52639"/>
        <dbReference type="ChEBI" id="CHEBI:57756"/>
        <dbReference type="EC" id="3.5.1.23"/>
    </reaction>
</comment>
<dbReference type="GO" id="GO:0017040">
    <property type="term" value="F:N-acylsphingosine amidohydrolase activity"/>
    <property type="evidence" value="ECO:0007669"/>
    <property type="project" value="UniProtKB-UniRule"/>
</dbReference>
<dbReference type="InterPro" id="IPR006311">
    <property type="entry name" value="TAT_signal"/>
</dbReference>
<dbReference type="GO" id="GO:0046872">
    <property type="term" value="F:metal ion binding"/>
    <property type="evidence" value="ECO:0007669"/>
    <property type="project" value="UniProtKB-KW"/>
</dbReference>
<dbReference type="GO" id="GO:0042759">
    <property type="term" value="P:long-chain fatty acid biosynthetic process"/>
    <property type="evidence" value="ECO:0007669"/>
    <property type="project" value="TreeGrafter"/>
</dbReference>
<dbReference type="GO" id="GO:0005576">
    <property type="term" value="C:extracellular region"/>
    <property type="evidence" value="ECO:0007669"/>
    <property type="project" value="TreeGrafter"/>
</dbReference>
<feature type="domain" description="Neutral/alkaline non-lysosomal ceramidase C-terminal" evidence="7">
    <location>
        <begin position="565"/>
        <end position="698"/>
    </location>
</feature>
<dbReference type="KEGG" id="cbq:AL705_01495"/>
<evidence type="ECO:0000256" key="5">
    <source>
        <dbReference type="SAM" id="SignalP"/>
    </source>
</evidence>
<keyword evidence="5" id="KW-0732">Signal</keyword>
<dbReference type="EC" id="3.5.1.23" evidence="4"/>
<keyword evidence="3" id="KW-0862">Zinc</keyword>
<sequence length="699" mass="77627">MQLSRRSLLKATAVSGAAITLSGGLSATASPSKAAAAPANNYANGTGDWLVGLGLADITGAPAGQGMMGFAQEDQIAHGIRQRYLARAVIFVDKNTNAPLVHVTVDTCAFFANEMDELLSRLQKTYGGRYSKKNVIVTATHNHNSCGGTSRDLAYVLAAKGHQENSFRCEVDGVLEAIARAHKNIAPAQLYLGRSELYNASKNRSISAFNLNPEHDKREMPGGIDPRVWVLRIKRGTKDVGVMTWFATHGTSLTDNNTLVSPDNKGLAAYIWEHDEMGVDYMTTKDPFVAAFIQTNSGDMTPNLWLRKLHPSGPTSDNVLNNAIIAKRQYDACHKAWANAVPLRGSGIATSHRYVDFAHEVVPGKYTVDGKQWRTVPTVMGASGAASSEEDNYESVVYPYIREGNKSPLTKFWDWDRKNQLLDADWDYQSPKLNFLPLGYLPVKGWNPQELPLTIFRLGELVFVCGALEYTIVSGLRCRRLVSKRLGVPMENVIFQGYTNSYCQYCVTPEEYMAMQYEAGECQFGRETLGAHLKHYDAMCDELLGRGKPYKSTTNRAYKANMWIPSWLPAVPADTLPKGKKYGDVLLPPPATVKRGAKLDVDFQATHLNNKLYRGSTYHEVQKLVGGKWVRIADDFHYDTILDWRRPDGSKTESITRVTWNVPKNQPTGTYRIVLRGDAKNESGKLTHWQGKTKSFKVV</sequence>
<protein>
    <recommendedName>
        <fullName evidence="4">Neutral ceramidase</fullName>
        <ecNumber evidence="4">3.5.1.23</ecNumber>
    </recommendedName>
</protein>
<dbReference type="RefSeq" id="WP_063665729.1">
    <property type="nucleotide sequence ID" value="NZ_CP012390.1"/>
</dbReference>
<evidence type="ECO:0000259" key="6">
    <source>
        <dbReference type="Pfam" id="PF04734"/>
    </source>
</evidence>
<dbReference type="GO" id="GO:0016020">
    <property type="term" value="C:membrane"/>
    <property type="evidence" value="ECO:0007669"/>
    <property type="project" value="GOC"/>
</dbReference>
<gene>
    <name evidence="8" type="ORF">AL705_01495</name>
</gene>
<accession>A0A0M4LY11</accession>
<dbReference type="PANTHER" id="PTHR12670:SF1">
    <property type="entry name" value="NEUTRAL CERAMIDASE"/>
    <property type="match status" value="1"/>
</dbReference>
<evidence type="ECO:0000256" key="4">
    <source>
        <dbReference type="RuleBase" id="RU366019"/>
    </source>
</evidence>
<dbReference type="GO" id="GO:0046514">
    <property type="term" value="P:ceramide catabolic process"/>
    <property type="evidence" value="ECO:0007669"/>
    <property type="project" value="InterPro"/>
</dbReference>
<dbReference type="PANTHER" id="PTHR12670">
    <property type="entry name" value="CERAMIDASE"/>
    <property type="match status" value="1"/>
</dbReference>
<feature type="signal peptide" evidence="5">
    <location>
        <begin position="1"/>
        <end position="29"/>
    </location>
</feature>
<comment type="similarity">
    <text evidence="1 4">Belongs to the neutral ceramidase family.</text>
</comment>
<dbReference type="EMBL" id="CP012390">
    <property type="protein sequence ID" value="ALE18602.1"/>
    <property type="molecule type" value="Genomic_DNA"/>
</dbReference>
<dbReference type="PROSITE" id="PS51318">
    <property type="entry name" value="TAT"/>
    <property type="match status" value="1"/>
</dbReference>
<feature type="binding site" evidence="3">
    <location>
        <position position="469"/>
    </location>
    <ligand>
        <name>Zn(2+)</name>
        <dbReference type="ChEBI" id="CHEBI:29105"/>
    </ligand>
</feature>
<proteinExistence type="inferred from homology"/>
<organism evidence="8 9">
    <name type="scientific">Lawsonella clevelandensis</name>
    <dbReference type="NCBI Taxonomy" id="1528099"/>
    <lineage>
        <taxon>Bacteria</taxon>
        <taxon>Bacillati</taxon>
        <taxon>Actinomycetota</taxon>
        <taxon>Actinomycetes</taxon>
        <taxon>Mycobacteriales</taxon>
        <taxon>Lawsonellaceae</taxon>
        <taxon>Lawsonella</taxon>
    </lineage>
</organism>
<keyword evidence="2 4" id="KW-0378">Hydrolase</keyword>
<dbReference type="Pfam" id="PF04734">
    <property type="entry name" value="Ceramidase_alk"/>
    <property type="match status" value="1"/>
</dbReference>
<evidence type="ECO:0000313" key="8">
    <source>
        <dbReference type="EMBL" id="ALE18602.1"/>
    </source>
</evidence>
<feature type="domain" description="Neutral/alkaline non-lysosomal ceramidase N-terminal" evidence="6">
    <location>
        <begin position="49"/>
        <end position="533"/>
    </location>
</feature>
<dbReference type="GO" id="GO:0046512">
    <property type="term" value="P:sphingosine biosynthetic process"/>
    <property type="evidence" value="ECO:0007669"/>
    <property type="project" value="TreeGrafter"/>
</dbReference>
<dbReference type="Gene3D" id="2.60.40.2300">
    <property type="entry name" value="Neutral/alkaline non-lysosomal ceramidase, C-terminal domain"/>
    <property type="match status" value="1"/>
</dbReference>
<dbReference type="InterPro" id="IPR006823">
    <property type="entry name" value="Ceramidase_alk"/>
</dbReference>
<feature type="binding site" evidence="3">
    <location>
        <position position="505"/>
    </location>
    <ligand>
        <name>Zn(2+)</name>
        <dbReference type="ChEBI" id="CHEBI:29105"/>
    </ligand>
</feature>
<feature type="binding site" evidence="3">
    <location>
        <position position="141"/>
    </location>
    <ligand>
        <name>Zn(2+)</name>
        <dbReference type="ChEBI" id="CHEBI:29105"/>
    </ligand>
</feature>
<evidence type="ECO:0000313" key="9">
    <source>
        <dbReference type="Proteomes" id="UP000068137"/>
    </source>
</evidence>
<evidence type="ECO:0000256" key="1">
    <source>
        <dbReference type="ARBA" id="ARBA00009835"/>
    </source>
</evidence>
<dbReference type="InterPro" id="IPR031331">
    <property type="entry name" value="NEUT/ALK_ceramidase_C"/>
</dbReference>
<dbReference type="InterPro" id="IPR031329">
    <property type="entry name" value="NEUT/ALK_ceramidase_N"/>
</dbReference>